<protein>
    <recommendedName>
        <fullName evidence="7">Gamma-glutamyltransferase</fullName>
    </recommendedName>
</protein>
<dbReference type="GO" id="GO:0016787">
    <property type="term" value="F:hydrolase activity"/>
    <property type="evidence" value="ECO:0007669"/>
    <property type="project" value="UniProtKB-KW"/>
</dbReference>
<evidence type="ECO:0000256" key="1">
    <source>
        <dbReference type="ARBA" id="ARBA00022679"/>
    </source>
</evidence>
<dbReference type="Pfam" id="PF01019">
    <property type="entry name" value="G_glu_transpept"/>
    <property type="match status" value="1"/>
</dbReference>
<dbReference type="EMBL" id="CAKOGP040002524">
    <property type="protein sequence ID" value="CAJ1970488.1"/>
    <property type="molecule type" value="Genomic_DNA"/>
</dbReference>
<accession>A0AAD2GFC2</accession>
<evidence type="ECO:0000256" key="3">
    <source>
        <dbReference type="ARBA" id="ARBA00023145"/>
    </source>
</evidence>
<dbReference type="PANTHER" id="PTHR43199:SF1">
    <property type="entry name" value="GLUTATHIONE HYDROLASE PROENZYME"/>
    <property type="match status" value="1"/>
</dbReference>
<reference evidence="5" key="1">
    <citation type="submission" date="2023-08" db="EMBL/GenBank/DDBJ databases">
        <authorList>
            <person name="Audoor S."/>
            <person name="Bilcke G."/>
        </authorList>
    </citation>
    <scope>NUCLEOTIDE SEQUENCE</scope>
</reference>
<dbReference type="InterPro" id="IPR043137">
    <property type="entry name" value="GGT_ssub_C"/>
</dbReference>
<name>A0AAD2GFC2_9STRA</name>
<proteinExistence type="predicted"/>
<dbReference type="PRINTS" id="PR01210">
    <property type="entry name" value="GGTRANSPTASE"/>
</dbReference>
<dbReference type="InterPro" id="IPR051792">
    <property type="entry name" value="GGT_bact"/>
</dbReference>
<evidence type="ECO:0000256" key="2">
    <source>
        <dbReference type="ARBA" id="ARBA00022801"/>
    </source>
</evidence>
<keyword evidence="3" id="KW-0865">Zymogen</keyword>
<comment type="caution">
    <text evidence="5">The sequence shown here is derived from an EMBL/GenBank/DDBJ whole genome shotgun (WGS) entry which is preliminary data.</text>
</comment>
<organism evidence="5 6">
    <name type="scientific">Cylindrotheca closterium</name>
    <dbReference type="NCBI Taxonomy" id="2856"/>
    <lineage>
        <taxon>Eukaryota</taxon>
        <taxon>Sar</taxon>
        <taxon>Stramenopiles</taxon>
        <taxon>Ochrophyta</taxon>
        <taxon>Bacillariophyta</taxon>
        <taxon>Bacillariophyceae</taxon>
        <taxon>Bacillariophycidae</taxon>
        <taxon>Bacillariales</taxon>
        <taxon>Bacillariaceae</taxon>
        <taxon>Cylindrotheca</taxon>
    </lineage>
</organism>
<keyword evidence="2" id="KW-0378">Hydrolase</keyword>
<evidence type="ECO:0000313" key="5">
    <source>
        <dbReference type="EMBL" id="CAJ1970488.1"/>
    </source>
</evidence>
<dbReference type="Proteomes" id="UP001295423">
    <property type="component" value="Unassembled WGS sequence"/>
</dbReference>
<feature type="compositionally biased region" description="Polar residues" evidence="4">
    <location>
        <begin position="195"/>
        <end position="213"/>
    </location>
</feature>
<sequence length="247" mass="25302">MVNGFFLNNELTDFSFAAADGDGNPIANRVQGGKRPRSSMSPTIVMKEGVGTTTTTPKLLSGSPGGGNIIAYTAQSLWSVLEFGMDPQAAINVPHYMNNNGGTSLEDPTSAEGLMDYDAEALKMTLETEFGHESVSIANDLTSGLAMILVEDEYWIGGADPRRGGAVGPNIGNDCADNNSTMVTAPPTPSPNAGGMTTSPPTLSSDSESTPPATASDDESGSACNSIVVGLLLSTAASAFLLACTLA</sequence>
<gene>
    <name evidence="5" type="ORF">CYCCA115_LOCUS24504</name>
</gene>
<dbReference type="Gene3D" id="3.60.20.40">
    <property type="match status" value="1"/>
</dbReference>
<evidence type="ECO:0000313" key="6">
    <source>
        <dbReference type="Proteomes" id="UP001295423"/>
    </source>
</evidence>
<keyword evidence="1" id="KW-0808">Transferase</keyword>
<dbReference type="InterPro" id="IPR029055">
    <property type="entry name" value="Ntn_hydrolases_N"/>
</dbReference>
<evidence type="ECO:0000256" key="4">
    <source>
        <dbReference type="SAM" id="MobiDB-lite"/>
    </source>
</evidence>
<dbReference type="GO" id="GO:0016740">
    <property type="term" value="F:transferase activity"/>
    <property type="evidence" value="ECO:0007669"/>
    <property type="project" value="UniProtKB-KW"/>
</dbReference>
<dbReference type="SUPFAM" id="SSF56235">
    <property type="entry name" value="N-terminal nucleophile aminohydrolases (Ntn hydrolases)"/>
    <property type="match status" value="1"/>
</dbReference>
<feature type="region of interest" description="Disordered" evidence="4">
    <location>
        <begin position="179"/>
        <end position="221"/>
    </location>
</feature>
<dbReference type="AlphaFoldDB" id="A0AAD2GFC2"/>
<evidence type="ECO:0008006" key="7">
    <source>
        <dbReference type="Google" id="ProtNLM"/>
    </source>
</evidence>
<feature type="region of interest" description="Disordered" evidence="4">
    <location>
        <begin position="22"/>
        <end position="41"/>
    </location>
</feature>
<keyword evidence="6" id="KW-1185">Reference proteome</keyword>
<dbReference type="PANTHER" id="PTHR43199">
    <property type="entry name" value="GLUTATHIONE HYDROLASE"/>
    <property type="match status" value="1"/>
</dbReference>